<feature type="compositionally biased region" description="Polar residues" evidence="6">
    <location>
        <begin position="58"/>
        <end position="67"/>
    </location>
</feature>
<evidence type="ECO:0000256" key="6">
    <source>
        <dbReference type="SAM" id="MobiDB-lite"/>
    </source>
</evidence>
<protein>
    <recommendedName>
        <fullName evidence="5">Oxidation resistance protein 1</fullName>
    </recommendedName>
</protein>
<evidence type="ECO:0000256" key="1">
    <source>
        <dbReference type="ARBA" id="ARBA00004173"/>
    </source>
</evidence>
<dbReference type="InterPro" id="IPR006571">
    <property type="entry name" value="TLDc_dom"/>
</dbReference>
<evidence type="ECO:0000256" key="5">
    <source>
        <dbReference type="ARBA" id="ARBA00040604"/>
    </source>
</evidence>
<proteinExistence type="inferred from homology"/>
<evidence type="ECO:0000313" key="8">
    <source>
        <dbReference type="EMBL" id="KAL2057638.1"/>
    </source>
</evidence>
<feature type="compositionally biased region" description="Polar residues" evidence="6">
    <location>
        <begin position="226"/>
        <end position="249"/>
    </location>
</feature>
<keyword evidence="9" id="KW-1185">Reference proteome</keyword>
<feature type="region of interest" description="Disordered" evidence="6">
    <location>
        <begin position="46"/>
        <end position="85"/>
    </location>
</feature>
<evidence type="ECO:0000259" key="7">
    <source>
        <dbReference type="PROSITE" id="PS51886"/>
    </source>
</evidence>
<comment type="caution">
    <text evidence="8">The sequence shown here is derived from an EMBL/GenBank/DDBJ whole genome shotgun (WGS) entry which is preliminary data.</text>
</comment>
<keyword evidence="3" id="KW-0496">Mitochondrion</keyword>
<dbReference type="EMBL" id="JBHFEH010000004">
    <property type="protein sequence ID" value="KAL2057638.1"/>
    <property type="molecule type" value="Genomic_DNA"/>
</dbReference>
<reference evidence="8 9" key="1">
    <citation type="submission" date="2024-09" db="EMBL/GenBank/DDBJ databases">
        <title>Rethinking Asexuality: The Enigmatic Case of Functional Sexual Genes in Lepraria (Stereocaulaceae).</title>
        <authorList>
            <person name="Doellman M."/>
            <person name="Sun Y."/>
            <person name="Barcenas-Pena A."/>
            <person name="Lumbsch H.T."/>
            <person name="Grewe F."/>
        </authorList>
    </citation>
    <scope>NUCLEOTIDE SEQUENCE [LARGE SCALE GENOMIC DNA]</scope>
    <source>
        <strain evidence="8 9">Grewe 0041</strain>
    </source>
</reference>
<accession>A0ABR4BNT7</accession>
<sequence>MSSLPNSASTTGTTSPLRTPLPSPQSSSSYLSYPVTHIASSLYRRLTDTSPQRPTPSKAPSNTSLNEMRNGVYTPPHRTASPFQPPPLTPLTLSGLTESSILSRAVAEEIRLLVPPRLQLADTWRLAYSLENDGVSLATLYNKCASPRIARGSSFILVIQDAAGGIFGAYLTDPPTPHPSFYGTGECFLWRASILPSNTTSLLSNLPPPPSAPDTEIESMGRSTTVASPTRTSFSSHLSPQSASFPNANTHERIEPSGTQTPEMIRFKAFPYSGVNDYLIFCEHGFLSVGGGDGKYGLWLDGVLERGVSSHCMTFGNEGLSEEGEKF</sequence>
<dbReference type="PROSITE" id="PS51886">
    <property type="entry name" value="TLDC"/>
    <property type="match status" value="1"/>
</dbReference>
<organism evidence="8 9">
    <name type="scientific">Lepraria finkii</name>
    <dbReference type="NCBI Taxonomy" id="1340010"/>
    <lineage>
        <taxon>Eukaryota</taxon>
        <taxon>Fungi</taxon>
        <taxon>Dikarya</taxon>
        <taxon>Ascomycota</taxon>
        <taxon>Pezizomycotina</taxon>
        <taxon>Lecanoromycetes</taxon>
        <taxon>OSLEUM clade</taxon>
        <taxon>Lecanoromycetidae</taxon>
        <taxon>Lecanorales</taxon>
        <taxon>Lecanorineae</taxon>
        <taxon>Stereocaulaceae</taxon>
        <taxon>Lepraria</taxon>
    </lineage>
</organism>
<gene>
    <name evidence="8" type="ORF">ABVK25_002022</name>
</gene>
<dbReference type="PANTHER" id="PTHR23354">
    <property type="entry name" value="NUCLEOLAR PROTEIN 7/ESTROGEN RECEPTOR COACTIVATOR-RELATED"/>
    <property type="match status" value="1"/>
</dbReference>
<evidence type="ECO:0000256" key="4">
    <source>
        <dbReference type="ARBA" id="ARBA00037112"/>
    </source>
</evidence>
<feature type="compositionally biased region" description="Low complexity" evidence="6">
    <location>
        <begin position="9"/>
        <end position="31"/>
    </location>
</feature>
<dbReference type="Proteomes" id="UP001590951">
    <property type="component" value="Unassembled WGS sequence"/>
</dbReference>
<feature type="domain" description="TLDc" evidence="7">
    <location>
        <begin position="100"/>
        <end position="327"/>
    </location>
</feature>
<feature type="region of interest" description="Disordered" evidence="6">
    <location>
        <begin position="1"/>
        <end position="31"/>
    </location>
</feature>
<comment type="function">
    <text evidence="4">May be involved in protection from oxidative damage.</text>
</comment>
<comment type="similarity">
    <text evidence="2">Belongs to the OXR1 family.</text>
</comment>
<comment type="subcellular location">
    <subcellularLocation>
        <location evidence="1">Mitochondrion</location>
    </subcellularLocation>
</comment>
<dbReference type="PANTHER" id="PTHR23354:SF62">
    <property type="entry name" value="MUSTARD, ISOFORM V"/>
    <property type="match status" value="1"/>
</dbReference>
<evidence type="ECO:0000256" key="2">
    <source>
        <dbReference type="ARBA" id="ARBA00009540"/>
    </source>
</evidence>
<feature type="region of interest" description="Disordered" evidence="6">
    <location>
        <begin position="226"/>
        <end position="258"/>
    </location>
</feature>
<name>A0ABR4BNT7_9LECA</name>
<dbReference type="Pfam" id="PF07534">
    <property type="entry name" value="TLD"/>
    <property type="match status" value="2"/>
</dbReference>
<dbReference type="SMART" id="SM00584">
    <property type="entry name" value="TLDc"/>
    <property type="match status" value="1"/>
</dbReference>
<evidence type="ECO:0000256" key="3">
    <source>
        <dbReference type="ARBA" id="ARBA00023128"/>
    </source>
</evidence>
<evidence type="ECO:0000313" key="9">
    <source>
        <dbReference type="Proteomes" id="UP001590951"/>
    </source>
</evidence>